<dbReference type="Gene3D" id="3.30.200.20">
    <property type="entry name" value="Phosphorylase Kinase, domain 1"/>
    <property type="match status" value="2"/>
</dbReference>
<evidence type="ECO:0000256" key="1">
    <source>
        <dbReference type="ARBA" id="ARBA00012513"/>
    </source>
</evidence>
<keyword evidence="3" id="KW-0808">Transferase</keyword>
<dbReference type="InterPro" id="IPR016187">
    <property type="entry name" value="CTDL_fold"/>
</dbReference>
<dbReference type="EC" id="2.7.11.1" evidence="1"/>
<dbReference type="SUPFAM" id="SSF56112">
    <property type="entry name" value="Protein kinase-like (PK-like)"/>
    <property type="match status" value="2"/>
</dbReference>
<gene>
    <name evidence="9" type="ORF">UABAM_05931</name>
</gene>
<sequence length="1118" mass="126124">MSDEHKPIPELDSIIAGSEQEFKKKHHIAGKTEDWLGKNFKQYDVVKKLGQGAMAEVFQIYHPGLSKHFALKLTGSSLDKVGTLSDQDSKRFLREARVSAKLKHPNIVSVIDNGTKDGREYLVMDYVEGMTLDDYIAKKKPSFNACLKIIAKIADALSHAHKQAIIHRDLKPGNVMMEGDEPMLMDFGLAKPVDVDTSFTQMGTVLGTPSYMAPEQAQGRIDEIDARSDVYGLGAILYYMLTGKAPFERKVVMATLMAVVREDVVPPSGHNADVPDEVEALCLKALQKNPQNRFQSTDEMAMHIHAYLNPQGAQAAAVNRATMVQKTGDTVIGKEQSATVAPGKRVKDSGALAKYVVKKELAKGGMGVVYVAEDPKLQRTVAIKILHSRQHATDKENARFIKEARMAAKLSHGRIVTVYEVGECEEGYFIAMEYFQAKDLEQLIKAREKFFQQDIKYSCGVAIKILEGMQHAHENNVLHRDLKPANILVRDKDLKITDFGLATDTNATASGKKIFMGTPMYCSPEQMKCLPLDPRADLYSIGIILYEMLTGTVPFTGKSFDQLAAKISKRPPKPPTKINSKIPRDLENIILTALSKNKEDRYADANDFKLDLQRFLLGKPIYAKPPSALAQISRTLQSSKMGIIAAVAIIAIFWMVSSFMASSAATKQRQDELDGKIDQVNKWLEEANEYKQKGNFFEAIKLAQNAKKVISSEEFQVLADEFVPFIPEVDEFLEPTVSLRDIRLKRALKDLKKLRTENRWAKIRKEVMKVKLLDAENSYVKELETFLNSDHLELVLSVTPRDAEYRVYGISDSKIILFDKVLHSGKVDSPIDLTQDKWYMLEVVKENYFTVRKFLFAGRESKSVYVSINMVSQGDYPNYRNMTYIPSAKVALGPKRPLPRRKKVRFPLGTSSRQINHFLIDRYEVSNKEYRQYLVETGKVKQPSYIPKTWKKGKIPRKRENHPVVGISWAHALEYAEHYGKDLPTSAQMELAALGTDGRRYPWGDLSAVTDNGKLSYKKEFIYLTQPRVYTTVAVDTVNKDVSPFGIHHLGGNVREWTKTDGKIRIKGRGVVEFYVTRGAHFQKNCFETDQYPLWAYKGKDYSPYVGFRCVKNLAGGK</sequence>
<accession>A0A5S9F7A9</accession>
<evidence type="ECO:0000259" key="8">
    <source>
        <dbReference type="PROSITE" id="PS50011"/>
    </source>
</evidence>
<name>A0A5S9F7A9_UABAM</name>
<dbReference type="AlphaFoldDB" id="A0A5S9F7A9"/>
<dbReference type="InterPro" id="IPR017441">
    <property type="entry name" value="Protein_kinase_ATP_BS"/>
</dbReference>
<dbReference type="Gene3D" id="1.10.510.10">
    <property type="entry name" value="Transferase(Phosphotransferase) domain 1"/>
    <property type="match status" value="2"/>
</dbReference>
<feature type="binding site" evidence="7">
    <location>
        <position position="72"/>
    </location>
    <ligand>
        <name>ATP</name>
        <dbReference type="ChEBI" id="CHEBI:30616"/>
    </ligand>
</feature>
<dbReference type="Pfam" id="PF00069">
    <property type="entry name" value="Pkinase"/>
    <property type="match status" value="2"/>
</dbReference>
<dbReference type="EMBL" id="AP019860">
    <property type="protein sequence ID" value="BBM87519.1"/>
    <property type="molecule type" value="Genomic_DNA"/>
</dbReference>
<evidence type="ECO:0000256" key="2">
    <source>
        <dbReference type="ARBA" id="ARBA00022527"/>
    </source>
</evidence>
<keyword evidence="6 7" id="KW-0067">ATP-binding</keyword>
<dbReference type="FunFam" id="1.10.510.10:FF:000021">
    <property type="entry name" value="Serine/threonine protein kinase"/>
    <property type="match status" value="1"/>
</dbReference>
<dbReference type="PANTHER" id="PTHR43289:SF6">
    <property type="entry name" value="SERINE_THREONINE-PROTEIN KINASE NEKL-3"/>
    <property type="match status" value="1"/>
</dbReference>
<dbReference type="SMART" id="SM00220">
    <property type="entry name" value="S_TKc"/>
    <property type="match status" value="2"/>
</dbReference>
<dbReference type="PROSITE" id="PS50011">
    <property type="entry name" value="PROTEIN_KINASE_DOM"/>
    <property type="match status" value="2"/>
</dbReference>
<dbReference type="Gene3D" id="3.90.1580.10">
    <property type="entry name" value="paralog of FGE (formylglycine-generating enzyme)"/>
    <property type="match status" value="1"/>
</dbReference>
<evidence type="ECO:0000313" key="10">
    <source>
        <dbReference type="Proteomes" id="UP000326354"/>
    </source>
</evidence>
<dbReference type="InterPro" id="IPR005532">
    <property type="entry name" value="SUMF_dom"/>
</dbReference>
<evidence type="ECO:0000256" key="7">
    <source>
        <dbReference type="PROSITE-ProRule" id="PRU10141"/>
    </source>
</evidence>
<dbReference type="PROSITE" id="PS00107">
    <property type="entry name" value="PROTEIN_KINASE_ATP"/>
    <property type="match status" value="1"/>
</dbReference>
<reference evidence="9 10" key="1">
    <citation type="submission" date="2019-08" db="EMBL/GenBank/DDBJ databases">
        <title>Complete genome sequence of Candidatus Uab amorphum.</title>
        <authorList>
            <person name="Shiratori T."/>
            <person name="Suzuki S."/>
            <person name="Kakizawa Y."/>
            <person name="Ishida K."/>
        </authorList>
    </citation>
    <scope>NUCLEOTIDE SEQUENCE [LARGE SCALE GENOMIC DNA]</scope>
    <source>
        <strain evidence="9 10">SRT547</strain>
    </source>
</reference>
<dbReference type="Pfam" id="PF03781">
    <property type="entry name" value="FGE-sulfatase"/>
    <property type="match status" value="1"/>
</dbReference>
<dbReference type="PROSITE" id="PS00108">
    <property type="entry name" value="PROTEIN_KINASE_ST"/>
    <property type="match status" value="2"/>
</dbReference>
<dbReference type="Proteomes" id="UP000326354">
    <property type="component" value="Chromosome"/>
</dbReference>
<dbReference type="CDD" id="cd14014">
    <property type="entry name" value="STKc_PknB_like"/>
    <property type="match status" value="2"/>
</dbReference>
<dbReference type="OrthoDB" id="6111975at2"/>
<proteinExistence type="predicted"/>
<dbReference type="PANTHER" id="PTHR43289">
    <property type="entry name" value="MITOGEN-ACTIVATED PROTEIN KINASE KINASE KINASE 20-RELATED"/>
    <property type="match status" value="1"/>
</dbReference>
<dbReference type="GO" id="GO:0005524">
    <property type="term" value="F:ATP binding"/>
    <property type="evidence" value="ECO:0007669"/>
    <property type="project" value="UniProtKB-UniRule"/>
</dbReference>
<evidence type="ECO:0000256" key="6">
    <source>
        <dbReference type="ARBA" id="ARBA00022840"/>
    </source>
</evidence>
<feature type="domain" description="Protein kinase" evidence="8">
    <location>
        <begin position="355"/>
        <end position="616"/>
    </location>
</feature>
<keyword evidence="4 7" id="KW-0547">Nucleotide-binding</keyword>
<dbReference type="InterPro" id="IPR000719">
    <property type="entry name" value="Prot_kinase_dom"/>
</dbReference>
<evidence type="ECO:0000256" key="5">
    <source>
        <dbReference type="ARBA" id="ARBA00022777"/>
    </source>
</evidence>
<protein>
    <recommendedName>
        <fullName evidence="1">non-specific serine/threonine protein kinase</fullName>
        <ecNumber evidence="1">2.7.11.1</ecNumber>
    </recommendedName>
</protein>
<dbReference type="InterPro" id="IPR011009">
    <property type="entry name" value="Kinase-like_dom_sf"/>
</dbReference>
<keyword evidence="10" id="KW-1185">Reference proteome</keyword>
<evidence type="ECO:0000256" key="4">
    <source>
        <dbReference type="ARBA" id="ARBA00022741"/>
    </source>
</evidence>
<keyword evidence="5 9" id="KW-0418">Kinase</keyword>
<dbReference type="RefSeq" id="WP_151971536.1">
    <property type="nucleotide sequence ID" value="NZ_AP019860.1"/>
</dbReference>
<keyword evidence="2" id="KW-0723">Serine/threonine-protein kinase</keyword>
<feature type="domain" description="Protein kinase" evidence="8">
    <location>
        <begin position="43"/>
        <end position="308"/>
    </location>
</feature>
<evidence type="ECO:0000313" key="9">
    <source>
        <dbReference type="EMBL" id="BBM87519.1"/>
    </source>
</evidence>
<evidence type="ECO:0000256" key="3">
    <source>
        <dbReference type="ARBA" id="ARBA00022679"/>
    </source>
</evidence>
<dbReference type="KEGG" id="uam:UABAM_05931"/>
<dbReference type="InterPro" id="IPR042095">
    <property type="entry name" value="SUMF_sf"/>
</dbReference>
<organism evidence="9 10">
    <name type="scientific">Uabimicrobium amorphum</name>
    <dbReference type="NCBI Taxonomy" id="2596890"/>
    <lineage>
        <taxon>Bacteria</taxon>
        <taxon>Pseudomonadati</taxon>
        <taxon>Planctomycetota</taxon>
        <taxon>Candidatus Uabimicrobiia</taxon>
        <taxon>Candidatus Uabimicrobiales</taxon>
        <taxon>Candidatus Uabimicrobiaceae</taxon>
        <taxon>Candidatus Uabimicrobium</taxon>
    </lineage>
</organism>
<dbReference type="GO" id="GO:0004674">
    <property type="term" value="F:protein serine/threonine kinase activity"/>
    <property type="evidence" value="ECO:0007669"/>
    <property type="project" value="UniProtKB-KW"/>
</dbReference>
<dbReference type="InterPro" id="IPR008271">
    <property type="entry name" value="Ser/Thr_kinase_AS"/>
</dbReference>
<dbReference type="SUPFAM" id="SSF56436">
    <property type="entry name" value="C-type lectin-like"/>
    <property type="match status" value="1"/>
</dbReference>